<accession>A0A9Q3FDJ4</accession>
<sequence length="149" mass="17163">MGSSRPQQTIQTCWNHLGIKIKNHLNKIKKYKARLCAQGYTQTNGLDYNKTFAPTGRLNSLRTLIAHALNDDLEFHQINIKSTFLNAPLAETVYLTIPQGIRIDPRKQCLRLNKAIYRLKQAPLSWYKTLKEWLTQSGFITCILDPCVF</sequence>
<dbReference type="Pfam" id="PF07727">
    <property type="entry name" value="RVT_2"/>
    <property type="match status" value="1"/>
</dbReference>
<evidence type="ECO:0000313" key="2">
    <source>
        <dbReference type="EMBL" id="MBW0537224.1"/>
    </source>
</evidence>
<feature type="domain" description="Reverse transcriptase Ty1/copia-type" evidence="1">
    <location>
        <begin position="7"/>
        <end position="139"/>
    </location>
</feature>
<protein>
    <recommendedName>
        <fullName evidence="1">Reverse transcriptase Ty1/copia-type domain-containing protein</fullName>
    </recommendedName>
</protein>
<name>A0A9Q3FDJ4_9BASI</name>
<evidence type="ECO:0000313" key="3">
    <source>
        <dbReference type="Proteomes" id="UP000765509"/>
    </source>
</evidence>
<reference evidence="2" key="1">
    <citation type="submission" date="2021-03" db="EMBL/GenBank/DDBJ databases">
        <title>Draft genome sequence of rust myrtle Austropuccinia psidii MF-1, a brazilian biotype.</title>
        <authorList>
            <person name="Quecine M.C."/>
            <person name="Pachon D.M.R."/>
            <person name="Bonatelli M.L."/>
            <person name="Correr F.H."/>
            <person name="Franceschini L.M."/>
            <person name="Leite T.F."/>
            <person name="Margarido G.R.A."/>
            <person name="Almeida C.A."/>
            <person name="Ferrarezi J.A."/>
            <person name="Labate C.A."/>
        </authorList>
    </citation>
    <scope>NUCLEOTIDE SEQUENCE</scope>
    <source>
        <strain evidence="2">MF-1</strain>
    </source>
</reference>
<organism evidence="2 3">
    <name type="scientific">Austropuccinia psidii MF-1</name>
    <dbReference type="NCBI Taxonomy" id="1389203"/>
    <lineage>
        <taxon>Eukaryota</taxon>
        <taxon>Fungi</taxon>
        <taxon>Dikarya</taxon>
        <taxon>Basidiomycota</taxon>
        <taxon>Pucciniomycotina</taxon>
        <taxon>Pucciniomycetes</taxon>
        <taxon>Pucciniales</taxon>
        <taxon>Sphaerophragmiaceae</taxon>
        <taxon>Austropuccinia</taxon>
    </lineage>
</organism>
<comment type="caution">
    <text evidence="2">The sequence shown here is derived from an EMBL/GenBank/DDBJ whole genome shotgun (WGS) entry which is preliminary data.</text>
</comment>
<evidence type="ECO:0000259" key="1">
    <source>
        <dbReference type="Pfam" id="PF07727"/>
    </source>
</evidence>
<proteinExistence type="predicted"/>
<dbReference type="Proteomes" id="UP000765509">
    <property type="component" value="Unassembled WGS sequence"/>
</dbReference>
<dbReference type="AlphaFoldDB" id="A0A9Q3FDJ4"/>
<dbReference type="EMBL" id="AVOT02041853">
    <property type="protein sequence ID" value="MBW0537224.1"/>
    <property type="molecule type" value="Genomic_DNA"/>
</dbReference>
<gene>
    <name evidence="2" type="ORF">O181_076939</name>
</gene>
<dbReference type="InterPro" id="IPR013103">
    <property type="entry name" value="RVT_2"/>
</dbReference>
<dbReference type="OrthoDB" id="2796020at2759"/>
<keyword evidence="3" id="KW-1185">Reference proteome</keyword>